<proteinExistence type="predicted"/>
<reference evidence="1" key="1">
    <citation type="submission" date="2022-05" db="EMBL/GenBank/DDBJ databases">
        <authorList>
            <person name="Oliphant S.A."/>
            <person name="Watson-Haigh N.S."/>
            <person name="Sumby K.M."/>
            <person name="Gardner J.M."/>
            <person name="Jiranek V."/>
        </authorList>
    </citation>
    <scope>NUCLEOTIDE SEQUENCE</scope>
    <source>
        <strain evidence="1">Ru20-1</strain>
    </source>
</reference>
<evidence type="ECO:0000313" key="1">
    <source>
        <dbReference type="EMBL" id="USS93690.1"/>
    </source>
</evidence>
<dbReference type="EMBL" id="CP097478">
    <property type="protein sequence ID" value="USS93690.1"/>
    <property type="molecule type" value="Genomic_DNA"/>
</dbReference>
<evidence type="ECO:0000313" key="2">
    <source>
        <dbReference type="Proteomes" id="UP001057532"/>
    </source>
</evidence>
<dbReference type="Pfam" id="PF16162">
    <property type="entry name" value="KwaB"/>
    <property type="match status" value="1"/>
</dbReference>
<dbReference type="Proteomes" id="UP001057532">
    <property type="component" value="Chromosome"/>
</dbReference>
<name>A0ABY5C6E2_9LACO</name>
<dbReference type="RefSeq" id="WP_252780571.1">
    <property type="nucleotide sequence ID" value="NZ_CP097478.1"/>
</dbReference>
<sequence>MEDLKSKYNEVHEILNNGDIEFYLMHWTVSRKIESVSPTISKSIKSKFRQNILDSITKPFNELTVSDYNIIGSTDDTIEKVDISEYKKEIDDVLNSLKNPMPKYKFSNDNFDFFIYKVTNESGTFYAFSKSRSLKKIRQSIFGRLSNKTFTKIENMDDFICIDKNVDLILYNGKIYVLNHLQFERMFKISDEFQKIAKDFLDNQPKFKQKIKNFENFQDDVSKNKNVQKRIVKLSKRNSSTLFLDDLKSTSNISKKFNLGLQIDVKNGKINYTSDQLGNLINLMQDSYYKTLLGEEDGIDTRR</sequence>
<dbReference type="InterPro" id="IPR032359">
    <property type="entry name" value="KwaB-like"/>
</dbReference>
<accession>A0ABY5C6E2</accession>
<protein>
    <submittedName>
        <fullName evidence="1">DUF4868 domain-containing protein</fullName>
    </submittedName>
</protein>
<gene>
    <name evidence="1" type="ORF">M8332_02230</name>
</gene>
<keyword evidence="2" id="KW-1185">Reference proteome</keyword>
<organism evidence="1 2">
    <name type="scientific">Fructilactobacillus ixorae</name>
    <dbReference type="NCBI Taxonomy" id="1750535"/>
    <lineage>
        <taxon>Bacteria</taxon>
        <taxon>Bacillati</taxon>
        <taxon>Bacillota</taxon>
        <taxon>Bacilli</taxon>
        <taxon>Lactobacillales</taxon>
        <taxon>Lactobacillaceae</taxon>
        <taxon>Fructilactobacillus</taxon>
    </lineage>
</organism>